<evidence type="ECO:0000256" key="1">
    <source>
        <dbReference type="ARBA" id="ARBA00004496"/>
    </source>
</evidence>
<comment type="subcellular location">
    <subcellularLocation>
        <location evidence="1">Cytoplasm</location>
    </subcellularLocation>
</comment>
<dbReference type="Gene3D" id="3.30.160.880">
    <property type="entry name" value="Cell division protein ZapA protomer, N-terminal domain"/>
    <property type="match status" value="1"/>
</dbReference>
<comment type="subunit">
    <text evidence="8">Homodimer. Interacts with FtsZ.</text>
</comment>
<dbReference type="PANTHER" id="PTHR34981">
    <property type="entry name" value="CELL DIVISION PROTEIN ZAPA"/>
    <property type="match status" value="1"/>
</dbReference>
<proteinExistence type="predicted"/>
<dbReference type="InterPro" id="IPR036192">
    <property type="entry name" value="Cell_div_ZapA-like_sf"/>
</dbReference>
<evidence type="ECO:0000313" key="12">
    <source>
        <dbReference type="Proteomes" id="UP001231124"/>
    </source>
</evidence>
<reference evidence="11 12" key="1">
    <citation type="submission" date="2023-07" db="EMBL/GenBank/DDBJ databases">
        <title>Genomic Encyclopedia of Type Strains, Phase IV (KMG-IV): sequencing the most valuable type-strain genomes for metagenomic binning, comparative biology and taxonomic classification.</title>
        <authorList>
            <person name="Goeker M."/>
        </authorList>
    </citation>
    <scope>NUCLEOTIDE SEQUENCE [LARGE SCALE GENOMIC DNA]</scope>
    <source>
        <strain evidence="11 12">DSM 19013</strain>
    </source>
</reference>
<keyword evidence="3" id="KW-0963">Cytoplasm</keyword>
<keyword evidence="4 11" id="KW-0132">Cell division</keyword>
<evidence type="ECO:0000256" key="8">
    <source>
        <dbReference type="ARBA" id="ARBA00026068"/>
    </source>
</evidence>
<sequence>MPIITVTIDNRTYRMSCGQGEEAHLTALTDDLSERIGKMRESFGEIGDMRLHVMAALTISDELVDLRKRLAAMETEVASARSVVDAAYRARDEAAARTAEGIERAASRITRLADAFTSRSGAAALTGSEPS</sequence>
<keyword evidence="6" id="KW-0131">Cell cycle</keyword>
<dbReference type="GO" id="GO:0051301">
    <property type="term" value="P:cell division"/>
    <property type="evidence" value="ECO:0007669"/>
    <property type="project" value="UniProtKB-KW"/>
</dbReference>
<gene>
    <name evidence="11" type="ORF">QO012_003905</name>
</gene>
<dbReference type="InterPro" id="IPR042233">
    <property type="entry name" value="Cell_div_ZapA_N"/>
</dbReference>
<name>A0ABU0I446_9HYPH</name>
<dbReference type="PANTHER" id="PTHR34981:SF1">
    <property type="entry name" value="CELL DIVISION PROTEIN ZAPA"/>
    <property type="match status" value="1"/>
</dbReference>
<comment type="function">
    <text evidence="7">Activator of cell division through the inhibition of FtsZ GTPase activity, therefore promoting FtsZ assembly into bundles of protofilaments necessary for the formation of the division Z ring. It is recruited early at mid-cell but it is not essential for cell division.</text>
</comment>
<evidence type="ECO:0000256" key="10">
    <source>
        <dbReference type="SAM" id="Coils"/>
    </source>
</evidence>
<feature type="coiled-coil region" evidence="10">
    <location>
        <begin position="56"/>
        <end position="83"/>
    </location>
</feature>
<dbReference type="InterPro" id="IPR007838">
    <property type="entry name" value="Cell_div_ZapA-like"/>
</dbReference>
<evidence type="ECO:0000313" key="11">
    <source>
        <dbReference type="EMBL" id="MDQ0449388.1"/>
    </source>
</evidence>
<dbReference type="Pfam" id="PF05164">
    <property type="entry name" value="ZapA"/>
    <property type="match status" value="1"/>
</dbReference>
<organism evidence="11 12">
    <name type="scientific">Methylobacterium aerolatum</name>
    <dbReference type="NCBI Taxonomy" id="418708"/>
    <lineage>
        <taxon>Bacteria</taxon>
        <taxon>Pseudomonadati</taxon>
        <taxon>Pseudomonadota</taxon>
        <taxon>Alphaproteobacteria</taxon>
        <taxon>Hyphomicrobiales</taxon>
        <taxon>Methylobacteriaceae</taxon>
        <taxon>Methylobacterium</taxon>
    </lineage>
</organism>
<accession>A0ABU0I446</accession>
<keyword evidence="10" id="KW-0175">Coiled coil</keyword>
<keyword evidence="5" id="KW-0717">Septation</keyword>
<dbReference type="EMBL" id="JAUSVP010000014">
    <property type="protein sequence ID" value="MDQ0449388.1"/>
    <property type="molecule type" value="Genomic_DNA"/>
</dbReference>
<evidence type="ECO:0000256" key="3">
    <source>
        <dbReference type="ARBA" id="ARBA00022490"/>
    </source>
</evidence>
<keyword evidence="12" id="KW-1185">Reference proteome</keyword>
<evidence type="ECO:0000256" key="7">
    <source>
        <dbReference type="ARBA" id="ARBA00024910"/>
    </source>
</evidence>
<dbReference type="Proteomes" id="UP001231124">
    <property type="component" value="Unassembled WGS sequence"/>
</dbReference>
<evidence type="ECO:0000256" key="4">
    <source>
        <dbReference type="ARBA" id="ARBA00022618"/>
    </source>
</evidence>
<evidence type="ECO:0000256" key="5">
    <source>
        <dbReference type="ARBA" id="ARBA00023210"/>
    </source>
</evidence>
<dbReference type="RefSeq" id="WP_238206460.1">
    <property type="nucleotide sequence ID" value="NZ_BPQE01000027.1"/>
</dbReference>
<evidence type="ECO:0000256" key="9">
    <source>
        <dbReference type="ARBA" id="ARBA00033158"/>
    </source>
</evidence>
<evidence type="ECO:0000256" key="2">
    <source>
        <dbReference type="ARBA" id="ARBA00015195"/>
    </source>
</evidence>
<dbReference type="SUPFAM" id="SSF102829">
    <property type="entry name" value="Cell division protein ZapA-like"/>
    <property type="match status" value="1"/>
</dbReference>
<evidence type="ECO:0000256" key="6">
    <source>
        <dbReference type="ARBA" id="ARBA00023306"/>
    </source>
</evidence>
<protein>
    <recommendedName>
        <fullName evidence="2">Cell division protein ZapA</fullName>
    </recommendedName>
    <alternativeName>
        <fullName evidence="9">Z ring-associated protein ZapA</fullName>
    </alternativeName>
</protein>
<comment type="caution">
    <text evidence="11">The sequence shown here is derived from an EMBL/GenBank/DDBJ whole genome shotgun (WGS) entry which is preliminary data.</text>
</comment>